<dbReference type="EMBL" id="LSRX01000819">
    <property type="protein sequence ID" value="OLP88336.1"/>
    <property type="molecule type" value="Genomic_DNA"/>
</dbReference>
<dbReference type="SUPFAM" id="SSF54236">
    <property type="entry name" value="Ubiquitin-like"/>
    <property type="match status" value="1"/>
</dbReference>
<protein>
    <recommendedName>
        <fullName evidence="2">Ubiquitin-like domain-containing protein</fullName>
    </recommendedName>
</protein>
<dbReference type="AlphaFoldDB" id="A0A1Q9CZI8"/>
<dbReference type="Proteomes" id="UP000186817">
    <property type="component" value="Unassembled WGS sequence"/>
</dbReference>
<dbReference type="InterPro" id="IPR029071">
    <property type="entry name" value="Ubiquitin-like_domsf"/>
</dbReference>
<evidence type="ECO:0000313" key="3">
    <source>
        <dbReference type="EMBL" id="OLP88336.1"/>
    </source>
</evidence>
<evidence type="ECO:0000256" key="1">
    <source>
        <dbReference type="SAM" id="Coils"/>
    </source>
</evidence>
<organism evidence="3 4">
    <name type="scientific">Symbiodinium microadriaticum</name>
    <name type="common">Dinoflagellate</name>
    <name type="synonym">Zooxanthella microadriatica</name>
    <dbReference type="NCBI Taxonomy" id="2951"/>
    <lineage>
        <taxon>Eukaryota</taxon>
        <taxon>Sar</taxon>
        <taxon>Alveolata</taxon>
        <taxon>Dinophyceae</taxon>
        <taxon>Suessiales</taxon>
        <taxon>Symbiodiniaceae</taxon>
        <taxon>Symbiodinium</taxon>
    </lineage>
</organism>
<gene>
    <name evidence="3" type="ORF">AK812_SmicGene30352</name>
</gene>
<evidence type="ECO:0000259" key="2">
    <source>
        <dbReference type="PROSITE" id="PS50053"/>
    </source>
</evidence>
<comment type="caution">
    <text evidence="3">The sequence shown here is derived from an EMBL/GenBank/DDBJ whole genome shotgun (WGS) entry which is preliminary data.</text>
</comment>
<keyword evidence="4" id="KW-1185">Reference proteome</keyword>
<dbReference type="PROSITE" id="PS50053">
    <property type="entry name" value="UBIQUITIN_2"/>
    <property type="match status" value="1"/>
</dbReference>
<evidence type="ECO:0000313" key="4">
    <source>
        <dbReference type="Proteomes" id="UP000186817"/>
    </source>
</evidence>
<feature type="domain" description="Ubiquitin-like" evidence="2">
    <location>
        <begin position="380"/>
        <end position="444"/>
    </location>
</feature>
<proteinExistence type="predicted"/>
<name>A0A1Q9CZI8_SYMMI</name>
<dbReference type="InterPro" id="IPR000626">
    <property type="entry name" value="Ubiquitin-like_dom"/>
</dbReference>
<feature type="coiled-coil region" evidence="1">
    <location>
        <begin position="1"/>
        <end position="28"/>
    </location>
</feature>
<reference evidence="3 4" key="1">
    <citation type="submission" date="2016-02" db="EMBL/GenBank/DDBJ databases">
        <title>Genome analysis of coral dinoflagellate symbionts highlights evolutionary adaptations to a symbiotic lifestyle.</title>
        <authorList>
            <person name="Aranda M."/>
            <person name="Li Y."/>
            <person name="Liew Y.J."/>
            <person name="Baumgarten S."/>
            <person name="Simakov O."/>
            <person name="Wilson M."/>
            <person name="Piel J."/>
            <person name="Ashoor H."/>
            <person name="Bougouffa S."/>
            <person name="Bajic V.B."/>
            <person name="Ryu T."/>
            <person name="Ravasi T."/>
            <person name="Bayer T."/>
            <person name="Micklem G."/>
            <person name="Kim H."/>
            <person name="Bhak J."/>
            <person name="Lajeunesse T.C."/>
            <person name="Voolstra C.R."/>
        </authorList>
    </citation>
    <scope>NUCLEOTIDE SEQUENCE [LARGE SCALE GENOMIC DNA]</scope>
    <source>
        <strain evidence="3 4">CCMP2467</strain>
    </source>
</reference>
<accession>A0A1Q9CZI8</accession>
<keyword evidence="1" id="KW-0175">Coiled coil</keyword>
<sequence>MASTRLTREEMEAELSALRADNQHLTNSLCALKVAFYNGYYRSNGVMVCFDIPTLERFYFDGHEGNLHFSEVERQRVLSACKDILFDPLGFPVAVYYKKSLHDEVKKFDVRLDPQNTTVRDVYKALVKLSPKTFPALVDDNAILPAFFNIIHGSIANLEPEGNEYYAREGDRSVYCEDPLQVWFPSQEDESDEDEDEDERPDILRCFFNFVGFGYNEAVEWLIGSNKTVYEVKEHLTFRIVNLTAEDIYLVYDDVILNTNYIFGDVVPDEATVAVYLHTAEDEDETDEAEYKETVRERLEHLIRVTDENNELPDGWDAQVTEYVDLFAPTPDTPWDAEDIPENELELLAEDYFKWMGYDSEQEMRPYLFKWIGRDTDTYVEVEIHRAQNVYEVKYYITEEEPNLNAEDIRLVYRDNILEDDEANFFDIVPRGASVQVFINGRGGGDKKRKLEEKLEDYKEKIQKQQQKVLPENNQYAKDVLPIVDFYTNGSGTSIQTRVNMLNSVESNALSDAYWNEEKGQVDRIVKSIGKHLVPQIKWLEDVRNQSDEARKLLILAVESAYVAEISDGRRADNSIFEGILESHISELENEAEIQRRVEQFTQSQTATAMDDDL</sequence>